<evidence type="ECO:0000313" key="2">
    <source>
        <dbReference type="EMBL" id="EJJ06513.1"/>
    </source>
</evidence>
<protein>
    <submittedName>
        <fullName evidence="2">Uncharacterized protein</fullName>
    </submittedName>
</protein>
<dbReference type="PATRIC" id="fig|1160718.3.peg.2662"/>
<comment type="caution">
    <text evidence="2">The sequence shown here is derived from an EMBL/GenBank/DDBJ whole genome shotgun (WGS) entry which is preliminary data.</text>
</comment>
<sequence>MRITRRLVTKVTVTLHAITAVTMHVIRTFPVHVITVVAWVTTRVLMAVRVGVIACHTAYRGTASRLQLLP</sequence>
<dbReference type="EMBL" id="AJGV01000085">
    <property type="protein sequence ID" value="EJJ06513.1"/>
    <property type="molecule type" value="Genomic_DNA"/>
</dbReference>
<keyword evidence="1" id="KW-1133">Transmembrane helix</keyword>
<keyword evidence="1" id="KW-0472">Membrane</keyword>
<proteinExistence type="predicted"/>
<feature type="transmembrane region" description="Helical" evidence="1">
    <location>
        <begin position="32"/>
        <end position="59"/>
    </location>
</feature>
<keyword evidence="1" id="KW-0812">Transmembrane</keyword>
<gene>
    <name evidence="2" type="ORF">SU9_13154</name>
</gene>
<accession>J2K198</accession>
<dbReference type="AlphaFoldDB" id="J2K198"/>
<dbReference type="RefSeq" id="WP_006604189.1">
    <property type="nucleotide sequence ID" value="NZ_CP072931.1"/>
</dbReference>
<feature type="transmembrane region" description="Helical" evidence="1">
    <location>
        <begin position="7"/>
        <end position="26"/>
    </location>
</feature>
<reference evidence="2" key="1">
    <citation type="journal article" date="2012" name="J. Bacteriol.">
        <title>Genome Sequence of Streptomyces auratus Strain AGR0001, a Phoslactomycin-Producing Actinomycete.</title>
        <authorList>
            <person name="Han X."/>
            <person name="Li M."/>
            <person name="Ding Z."/>
            <person name="Zhao J."/>
            <person name="Ji K."/>
            <person name="Wen M."/>
            <person name="Lu T."/>
        </authorList>
    </citation>
    <scope>NUCLEOTIDE SEQUENCE [LARGE SCALE GENOMIC DNA]</scope>
    <source>
        <strain evidence="2">AGR0001</strain>
    </source>
</reference>
<name>J2K198_9ACTN</name>
<dbReference type="HOGENOM" id="CLU_2755972_0_0_11"/>
<evidence type="ECO:0000256" key="1">
    <source>
        <dbReference type="SAM" id="Phobius"/>
    </source>
</evidence>
<organism evidence="2">
    <name type="scientific">Streptomyces auratus AGR0001</name>
    <dbReference type="NCBI Taxonomy" id="1160718"/>
    <lineage>
        <taxon>Bacteria</taxon>
        <taxon>Bacillati</taxon>
        <taxon>Actinomycetota</taxon>
        <taxon>Actinomycetes</taxon>
        <taxon>Kitasatosporales</taxon>
        <taxon>Streptomycetaceae</taxon>
        <taxon>Streptomyces</taxon>
    </lineage>
</organism>